<dbReference type="RefSeq" id="WP_259261461.1">
    <property type="nucleotide sequence ID" value="NZ_JANUEK010000007.1"/>
</dbReference>
<keyword evidence="1" id="KW-0732">Signal</keyword>
<accession>A0AAW5PM89</accession>
<protein>
    <recommendedName>
        <fullName evidence="4">Peptidase</fullName>
    </recommendedName>
</protein>
<evidence type="ECO:0000256" key="1">
    <source>
        <dbReference type="SAM" id="SignalP"/>
    </source>
</evidence>
<evidence type="ECO:0000313" key="2">
    <source>
        <dbReference type="EMBL" id="MCS4280848.1"/>
    </source>
</evidence>
<evidence type="ECO:0008006" key="4">
    <source>
        <dbReference type="Google" id="ProtNLM"/>
    </source>
</evidence>
<dbReference type="PROSITE" id="PS51257">
    <property type="entry name" value="PROKAR_LIPOPROTEIN"/>
    <property type="match status" value="1"/>
</dbReference>
<reference evidence="2" key="1">
    <citation type="submission" date="2022-08" db="EMBL/GenBank/DDBJ databases">
        <title>Genomic analyses of the natural microbiome of Caenorhabditis elegans.</title>
        <authorList>
            <person name="Samuel B."/>
        </authorList>
    </citation>
    <scope>NUCLEOTIDE SEQUENCE</scope>
    <source>
        <strain evidence="2">BIGb0277</strain>
    </source>
</reference>
<gene>
    <name evidence="2" type="ORF">M2412_002857</name>
</gene>
<dbReference type="AlphaFoldDB" id="A0AAW5PM89"/>
<sequence>MSTRPVLFSLSAALAVITLTACAPHAPPAASTTPRMPGADRDEHGCIGSAGYRWCGRTQRCERPWELASAKGVENTAKAIDTYCAAPADAPPG</sequence>
<feature type="signal peptide" evidence="1">
    <location>
        <begin position="1"/>
        <end position="23"/>
    </location>
</feature>
<dbReference type="EMBL" id="JANUEK010000007">
    <property type="protein sequence ID" value="MCS4280848.1"/>
    <property type="molecule type" value="Genomic_DNA"/>
</dbReference>
<name>A0AAW5PM89_9GAMM</name>
<feature type="chain" id="PRO_5043375123" description="Peptidase" evidence="1">
    <location>
        <begin position="24"/>
        <end position="93"/>
    </location>
</feature>
<proteinExistence type="predicted"/>
<organism evidence="2 3">
    <name type="scientific">Stenotrophomonas rhizophila</name>
    <dbReference type="NCBI Taxonomy" id="216778"/>
    <lineage>
        <taxon>Bacteria</taxon>
        <taxon>Pseudomonadati</taxon>
        <taxon>Pseudomonadota</taxon>
        <taxon>Gammaproteobacteria</taxon>
        <taxon>Lysobacterales</taxon>
        <taxon>Lysobacteraceae</taxon>
        <taxon>Stenotrophomonas</taxon>
    </lineage>
</organism>
<evidence type="ECO:0000313" key="3">
    <source>
        <dbReference type="Proteomes" id="UP001320691"/>
    </source>
</evidence>
<comment type="caution">
    <text evidence="2">The sequence shown here is derived from an EMBL/GenBank/DDBJ whole genome shotgun (WGS) entry which is preliminary data.</text>
</comment>
<dbReference type="Proteomes" id="UP001320691">
    <property type="component" value="Unassembled WGS sequence"/>
</dbReference>